<evidence type="ECO:0000313" key="9">
    <source>
        <dbReference type="EMBL" id="ANW99432.1"/>
    </source>
</evidence>
<dbReference type="InterPro" id="IPR035642">
    <property type="entry name" value="MraZ_N"/>
</dbReference>
<dbReference type="GO" id="GO:0005737">
    <property type="term" value="C:cytoplasm"/>
    <property type="evidence" value="ECO:0007669"/>
    <property type="project" value="UniProtKB-UniRule"/>
</dbReference>
<dbReference type="CDD" id="cd16320">
    <property type="entry name" value="MraZ_N"/>
    <property type="match status" value="1"/>
</dbReference>
<comment type="subunit">
    <text evidence="7">Forms oligomers.</text>
</comment>
<proteinExistence type="inferred from homology"/>
<dbReference type="InterPro" id="IPR007159">
    <property type="entry name" value="SpoVT-AbrB_dom"/>
</dbReference>
<evidence type="ECO:0000313" key="10">
    <source>
        <dbReference type="Proteomes" id="UP000092971"/>
    </source>
</evidence>
<reference evidence="9 10" key="1">
    <citation type="submission" date="2016-02" db="EMBL/GenBank/DDBJ databases">
        <title>Comparison of Clostridium stercorarium subspecies using comparative genomics and transcriptomics.</title>
        <authorList>
            <person name="Schellenberg J."/>
            <person name="Thallinger G."/>
            <person name="Levin D.B."/>
            <person name="Zhang X."/>
            <person name="Alvare G."/>
            <person name="Fristensky B."/>
            <person name="Sparling R."/>
        </authorList>
    </citation>
    <scope>NUCLEOTIDE SEQUENCE [LARGE SCALE GENOMIC DNA]</scope>
    <source>
        <strain evidence="9 10">DSM 2910</strain>
    </source>
</reference>
<dbReference type="CDD" id="cd16321">
    <property type="entry name" value="MraZ_C"/>
    <property type="match status" value="1"/>
</dbReference>
<dbReference type="PROSITE" id="PS51740">
    <property type="entry name" value="SPOVT_ABRB"/>
    <property type="match status" value="2"/>
</dbReference>
<keyword evidence="6 7" id="KW-0804">Transcription</keyword>
<dbReference type="PANTHER" id="PTHR34701:SF1">
    <property type="entry name" value="TRANSCRIPTIONAL REGULATOR MRAZ"/>
    <property type="match status" value="1"/>
</dbReference>
<dbReference type="OrthoDB" id="9807753at2"/>
<evidence type="ECO:0000256" key="3">
    <source>
        <dbReference type="ARBA" id="ARBA00022737"/>
    </source>
</evidence>
<organism evidence="9 10">
    <name type="scientific">Thermoclostridium stercorarium subsp. thermolacticum DSM 2910</name>
    <dbReference type="NCBI Taxonomy" id="1121336"/>
    <lineage>
        <taxon>Bacteria</taxon>
        <taxon>Bacillati</taxon>
        <taxon>Bacillota</taxon>
        <taxon>Clostridia</taxon>
        <taxon>Eubacteriales</taxon>
        <taxon>Oscillospiraceae</taxon>
        <taxon>Thermoclostridium</taxon>
    </lineage>
</organism>
<dbReference type="AlphaFoldDB" id="A0A1B1YF86"/>
<evidence type="ECO:0000256" key="6">
    <source>
        <dbReference type="ARBA" id="ARBA00023163"/>
    </source>
</evidence>
<dbReference type="GO" id="GO:0003700">
    <property type="term" value="F:DNA-binding transcription factor activity"/>
    <property type="evidence" value="ECO:0007669"/>
    <property type="project" value="UniProtKB-UniRule"/>
</dbReference>
<dbReference type="SUPFAM" id="SSF89447">
    <property type="entry name" value="AbrB/MazE/MraZ-like"/>
    <property type="match status" value="1"/>
</dbReference>
<dbReference type="GO" id="GO:2000143">
    <property type="term" value="P:negative regulation of DNA-templated transcription initiation"/>
    <property type="evidence" value="ECO:0007669"/>
    <property type="project" value="TreeGrafter"/>
</dbReference>
<dbReference type="GO" id="GO:0000976">
    <property type="term" value="F:transcription cis-regulatory region binding"/>
    <property type="evidence" value="ECO:0007669"/>
    <property type="project" value="TreeGrafter"/>
</dbReference>
<evidence type="ECO:0000256" key="4">
    <source>
        <dbReference type="ARBA" id="ARBA00023015"/>
    </source>
</evidence>
<dbReference type="PANTHER" id="PTHR34701">
    <property type="entry name" value="TRANSCRIPTIONAL REGULATOR MRAZ"/>
    <property type="match status" value="1"/>
</dbReference>
<feature type="domain" description="SpoVT-AbrB" evidence="8">
    <location>
        <begin position="5"/>
        <end position="47"/>
    </location>
</feature>
<keyword evidence="3" id="KW-0677">Repeat</keyword>
<evidence type="ECO:0000256" key="1">
    <source>
        <dbReference type="ARBA" id="ARBA00013860"/>
    </source>
</evidence>
<dbReference type="InterPro" id="IPR038619">
    <property type="entry name" value="MraZ_sf"/>
</dbReference>
<dbReference type="InterPro" id="IPR035644">
    <property type="entry name" value="MraZ_C"/>
</dbReference>
<protein>
    <recommendedName>
        <fullName evidence="1 7">Transcriptional regulator MraZ</fullName>
    </recommendedName>
</protein>
<evidence type="ECO:0000256" key="7">
    <source>
        <dbReference type="HAMAP-Rule" id="MF_01008"/>
    </source>
</evidence>
<accession>A0A1B1YF86</accession>
<dbReference type="Gene3D" id="3.40.1550.20">
    <property type="entry name" value="Transcriptional regulator MraZ domain"/>
    <property type="match status" value="1"/>
</dbReference>
<evidence type="ECO:0000259" key="8">
    <source>
        <dbReference type="PROSITE" id="PS51740"/>
    </source>
</evidence>
<dbReference type="RefSeq" id="WP_015485109.1">
    <property type="nucleotide sequence ID" value="NZ_CP014672.1"/>
</dbReference>
<dbReference type="InterPro" id="IPR003444">
    <property type="entry name" value="MraZ"/>
</dbReference>
<gene>
    <name evidence="7" type="primary">mraZ</name>
    <name evidence="9" type="ORF">CSTERTH_10530</name>
</gene>
<dbReference type="InterPro" id="IPR037914">
    <property type="entry name" value="SpoVT-AbrB_sf"/>
</dbReference>
<name>A0A1B1YF86_THEST</name>
<comment type="subcellular location">
    <subcellularLocation>
        <location evidence="7">Cytoplasm</location>
        <location evidence="7">Nucleoid</location>
    </subcellularLocation>
</comment>
<feature type="domain" description="SpoVT-AbrB" evidence="8">
    <location>
        <begin position="77"/>
        <end position="120"/>
    </location>
</feature>
<comment type="similarity">
    <text evidence="7">Belongs to the MraZ family.</text>
</comment>
<dbReference type="Proteomes" id="UP000092971">
    <property type="component" value="Chromosome"/>
</dbReference>
<sequence length="140" mass="16242">MLIGKYTNTLDPKGRVIIPAAFRYDLKEKFIITKGIEKCLYIYPEEEWISLVDRLKKAMPSSKEANRKALRFFSSNAAECELDKQGRILIPQHLREYASLSKELLFIGSLNKVEVWNPEFYEDADAEEVGAMLEEMDIEF</sequence>
<keyword evidence="2 7" id="KW-0963">Cytoplasm</keyword>
<dbReference type="InterPro" id="IPR020603">
    <property type="entry name" value="MraZ_dom"/>
</dbReference>
<dbReference type="NCBIfam" id="TIGR00242">
    <property type="entry name" value="division/cell wall cluster transcriptional repressor MraZ"/>
    <property type="match status" value="1"/>
</dbReference>
<keyword evidence="5 7" id="KW-0238">DNA-binding</keyword>
<dbReference type="Pfam" id="PF02381">
    <property type="entry name" value="MraZ"/>
    <property type="match status" value="2"/>
</dbReference>
<evidence type="ECO:0000256" key="5">
    <source>
        <dbReference type="ARBA" id="ARBA00023125"/>
    </source>
</evidence>
<dbReference type="EMBL" id="CP014672">
    <property type="protein sequence ID" value="ANW99432.1"/>
    <property type="molecule type" value="Genomic_DNA"/>
</dbReference>
<keyword evidence="4 7" id="KW-0805">Transcription regulation</keyword>
<evidence type="ECO:0000256" key="2">
    <source>
        <dbReference type="ARBA" id="ARBA00022490"/>
    </source>
</evidence>
<dbReference type="GO" id="GO:0009295">
    <property type="term" value="C:nucleoid"/>
    <property type="evidence" value="ECO:0007669"/>
    <property type="project" value="UniProtKB-SubCell"/>
</dbReference>
<dbReference type="HAMAP" id="MF_01008">
    <property type="entry name" value="MraZ"/>
    <property type="match status" value="1"/>
</dbReference>